<feature type="transmembrane region" description="Helical" evidence="1">
    <location>
        <begin position="90"/>
        <end position="109"/>
    </location>
</feature>
<reference evidence="2" key="1">
    <citation type="submission" date="2020-11" db="EMBL/GenBank/DDBJ databases">
        <authorList>
            <consortium name="DOE Joint Genome Institute"/>
            <person name="Ahrendt S."/>
            <person name="Riley R."/>
            <person name="Andreopoulos W."/>
            <person name="Labutti K."/>
            <person name="Pangilinan J."/>
            <person name="Ruiz-Duenas F.J."/>
            <person name="Barrasa J.M."/>
            <person name="Sanchez-Garcia M."/>
            <person name="Camarero S."/>
            <person name="Miyauchi S."/>
            <person name="Serrano A."/>
            <person name="Linde D."/>
            <person name="Babiker R."/>
            <person name="Drula E."/>
            <person name="Ayuso-Fernandez I."/>
            <person name="Pacheco R."/>
            <person name="Padilla G."/>
            <person name="Ferreira P."/>
            <person name="Barriuso J."/>
            <person name="Kellner H."/>
            <person name="Castanera R."/>
            <person name="Alfaro M."/>
            <person name="Ramirez L."/>
            <person name="Pisabarro A.G."/>
            <person name="Kuo A."/>
            <person name="Tritt A."/>
            <person name="Lipzen A."/>
            <person name="He G."/>
            <person name="Yan M."/>
            <person name="Ng V."/>
            <person name="Cullen D."/>
            <person name="Martin F."/>
            <person name="Rosso M.-N."/>
            <person name="Henrissat B."/>
            <person name="Hibbett D."/>
            <person name="Martinez A.T."/>
            <person name="Grigoriev I.V."/>
        </authorList>
    </citation>
    <scope>NUCLEOTIDE SEQUENCE</scope>
    <source>
        <strain evidence="2">ATCC 90797</strain>
    </source>
</reference>
<dbReference type="EMBL" id="MU154545">
    <property type="protein sequence ID" value="KAF9497299.1"/>
    <property type="molecule type" value="Genomic_DNA"/>
</dbReference>
<dbReference type="Proteomes" id="UP000807025">
    <property type="component" value="Unassembled WGS sequence"/>
</dbReference>
<name>A0A9P6A0D5_PLEER</name>
<evidence type="ECO:0000256" key="1">
    <source>
        <dbReference type="SAM" id="Phobius"/>
    </source>
</evidence>
<keyword evidence="3" id="KW-1185">Reference proteome</keyword>
<comment type="caution">
    <text evidence="2">The sequence shown here is derived from an EMBL/GenBank/DDBJ whole genome shotgun (WGS) entry which is preliminary data.</text>
</comment>
<keyword evidence="1" id="KW-0812">Transmembrane</keyword>
<evidence type="ECO:0000313" key="3">
    <source>
        <dbReference type="Proteomes" id="UP000807025"/>
    </source>
</evidence>
<organism evidence="2 3">
    <name type="scientific">Pleurotus eryngii</name>
    <name type="common">Boletus of the steppes</name>
    <dbReference type="NCBI Taxonomy" id="5323"/>
    <lineage>
        <taxon>Eukaryota</taxon>
        <taxon>Fungi</taxon>
        <taxon>Dikarya</taxon>
        <taxon>Basidiomycota</taxon>
        <taxon>Agaricomycotina</taxon>
        <taxon>Agaricomycetes</taxon>
        <taxon>Agaricomycetidae</taxon>
        <taxon>Agaricales</taxon>
        <taxon>Pleurotineae</taxon>
        <taxon>Pleurotaceae</taxon>
        <taxon>Pleurotus</taxon>
    </lineage>
</organism>
<keyword evidence="1" id="KW-0472">Membrane</keyword>
<dbReference type="AlphaFoldDB" id="A0A9P6A0D5"/>
<proteinExistence type="predicted"/>
<keyword evidence="1" id="KW-1133">Transmembrane helix</keyword>
<sequence>MSVIVGSISPSDSVGGWLGATWAMVALIPMMERSWKGETNFKRCRHEEGGGGGCKGEERVTICILEVPVGAVAGGGAIKQAPSGTGAEWVLVWGGVLGTGTGVLVYLIVCKDKTKGLGEIDRVEERQCCKGRVGCSELGGRWRWAQGS</sequence>
<protein>
    <submittedName>
        <fullName evidence="2">Uncharacterized protein</fullName>
    </submittedName>
</protein>
<accession>A0A9P6A0D5</accession>
<gene>
    <name evidence="2" type="ORF">BDN71DRAFT_1429660</name>
</gene>
<evidence type="ECO:0000313" key="2">
    <source>
        <dbReference type="EMBL" id="KAF9497299.1"/>
    </source>
</evidence>